<keyword evidence="2" id="KW-0418">Kinase</keyword>
<dbReference type="InterPro" id="IPR049874">
    <property type="entry name" value="ROK_cs"/>
</dbReference>
<protein>
    <submittedName>
        <fullName evidence="2">Glucokinase</fullName>
    </submittedName>
</protein>
<dbReference type="Gene3D" id="3.30.420.40">
    <property type="match status" value="2"/>
</dbReference>
<evidence type="ECO:0000313" key="3">
    <source>
        <dbReference type="Proteomes" id="UP000187417"/>
    </source>
</evidence>
<dbReference type="EMBL" id="MNQH01000025">
    <property type="protein sequence ID" value="OKY94712.1"/>
    <property type="molecule type" value="Genomic_DNA"/>
</dbReference>
<dbReference type="STRING" id="28117.BHV66_05055"/>
<proteinExistence type="inferred from homology"/>
<dbReference type="SUPFAM" id="SSF53067">
    <property type="entry name" value="Actin-like ATPase domain"/>
    <property type="match status" value="1"/>
</dbReference>
<gene>
    <name evidence="2" type="ORF">BHV66_05055</name>
</gene>
<comment type="caution">
    <text evidence="2">The sequence shown here is derived from an EMBL/GenBank/DDBJ whole genome shotgun (WGS) entry which is preliminary data.</text>
</comment>
<accession>A0A1Q6F7P1</accession>
<reference evidence="2 3" key="1">
    <citation type="journal article" date="2016" name="Nat. Biotechnol.">
        <title>Measurement of bacterial replication rates in microbial communities.</title>
        <authorList>
            <person name="Brown C.T."/>
            <person name="Olm M.R."/>
            <person name="Thomas B.C."/>
            <person name="Banfield J.F."/>
        </authorList>
    </citation>
    <scope>NUCLEOTIDE SEQUENCE [LARGE SCALE GENOMIC DNA]</scope>
    <source>
        <strain evidence="2">CAG:67_53_122</strain>
    </source>
</reference>
<sequence>MKKLVIGVDIGGINTVLGLVDRTGEVYARSSFRTAEYPFFDDYPAYVEMLVRTLRELCAAMPAGAVLSGIGIGAPNANYHTGRIERPVNLWKFRSGEPNPEEGRRFFSLCKEVGNSFPGIPVRITNDANAAALGEIAYGNAGGMRDFIMVTLGTGLGSGFVAGGRMIYGHDGMAGELGHVVVEPGGRQCGCGRRGCLETYVSATGAKRTAFELMARETVPSVLRDVPYDKFDARIITEAAQKGDSLALEVFRCTAERLGRALANAVAITSSEAVFFFGGLAQAGELLLEPTRRYLEENLLPVYRGNVKVLPSGIPAQNAAILGASALIWNE</sequence>
<dbReference type="Proteomes" id="UP000187417">
    <property type="component" value="Unassembled WGS sequence"/>
</dbReference>
<dbReference type="GO" id="GO:0016301">
    <property type="term" value="F:kinase activity"/>
    <property type="evidence" value="ECO:0007669"/>
    <property type="project" value="UniProtKB-KW"/>
</dbReference>
<evidence type="ECO:0000313" key="2">
    <source>
        <dbReference type="EMBL" id="OKY94712.1"/>
    </source>
</evidence>
<dbReference type="InterPro" id="IPR000600">
    <property type="entry name" value="ROK"/>
</dbReference>
<name>A0A1Q6F7P1_9BACT</name>
<dbReference type="InterPro" id="IPR043129">
    <property type="entry name" value="ATPase_NBD"/>
</dbReference>
<dbReference type="PANTHER" id="PTHR18964">
    <property type="entry name" value="ROK (REPRESSOR, ORF, KINASE) FAMILY"/>
    <property type="match status" value="1"/>
</dbReference>
<dbReference type="PANTHER" id="PTHR18964:SF149">
    <property type="entry name" value="BIFUNCTIONAL UDP-N-ACETYLGLUCOSAMINE 2-EPIMERASE_N-ACETYLMANNOSAMINE KINASE"/>
    <property type="match status" value="1"/>
</dbReference>
<organism evidence="2 3">
    <name type="scientific">Alistipes putredinis</name>
    <dbReference type="NCBI Taxonomy" id="28117"/>
    <lineage>
        <taxon>Bacteria</taxon>
        <taxon>Pseudomonadati</taxon>
        <taxon>Bacteroidota</taxon>
        <taxon>Bacteroidia</taxon>
        <taxon>Bacteroidales</taxon>
        <taxon>Rikenellaceae</taxon>
        <taxon>Alistipes</taxon>
    </lineage>
</organism>
<dbReference type="Pfam" id="PF00480">
    <property type="entry name" value="ROK"/>
    <property type="match status" value="1"/>
</dbReference>
<dbReference type="PROSITE" id="PS01125">
    <property type="entry name" value="ROK"/>
    <property type="match status" value="1"/>
</dbReference>
<dbReference type="RefSeq" id="WP_022460186.1">
    <property type="nucleotide sequence ID" value="NZ_BAAFLA010000012.1"/>
</dbReference>
<evidence type="ECO:0000256" key="1">
    <source>
        <dbReference type="ARBA" id="ARBA00006479"/>
    </source>
</evidence>
<dbReference type="AlphaFoldDB" id="A0A1Q6F7P1"/>
<keyword evidence="2" id="KW-0808">Transferase</keyword>
<comment type="similarity">
    <text evidence="1">Belongs to the ROK (NagC/XylR) family.</text>
</comment>